<evidence type="ECO:0000313" key="2">
    <source>
        <dbReference type="EMBL" id="CAF1018160.1"/>
    </source>
</evidence>
<sequence length="117" mass="12555">MPNDVQNVDVTDTKKSSISSPALSNEPISIDSPISDTIVQLDGVINTVAGISSSQVNCSIDINTGSEETTQCFDEASACNLGATNVAHLPIRKRTQEAYLSNANKRIKTRNQYIAEL</sequence>
<dbReference type="Proteomes" id="UP000677228">
    <property type="component" value="Unassembled WGS sequence"/>
</dbReference>
<proteinExistence type="predicted"/>
<dbReference type="Proteomes" id="UP000681722">
    <property type="component" value="Unassembled WGS sequence"/>
</dbReference>
<gene>
    <name evidence="2" type="ORF">GPM918_LOCUS14632</name>
    <name evidence="3" type="ORF">OVA965_LOCUS23345</name>
    <name evidence="4" type="ORF">SRO942_LOCUS14632</name>
    <name evidence="5" type="ORF">TMI583_LOCUS24062</name>
</gene>
<evidence type="ECO:0000313" key="3">
    <source>
        <dbReference type="EMBL" id="CAF1187017.1"/>
    </source>
</evidence>
<dbReference type="AlphaFoldDB" id="A0A814I7R8"/>
<dbReference type="EMBL" id="CAJNOK010013563">
    <property type="protein sequence ID" value="CAF1187017.1"/>
    <property type="molecule type" value="Genomic_DNA"/>
</dbReference>
<keyword evidence="6" id="KW-1185">Reference proteome</keyword>
<feature type="region of interest" description="Disordered" evidence="1">
    <location>
        <begin position="1"/>
        <end position="29"/>
    </location>
</feature>
<protein>
    <submittedName>
        <fullName evidence="2">Uncharacterized protein</fullName>
    </submittedName>
</protein>
<dbReference type="Proteomes" id="UP000682733">
    <property type="component" value="Unassembled WGS sequence"/>
</dbReference>
<dbReference type="Proteomes" id="UP000663829">
    <property type="component" value="Unassembled WGS sequence"/>
</dbReference>
<dbReference type="EMBL" id="CAJOBC010003557">
    <property type="protein sequence ID" value="CAF3789632.1"/>
    <property type="molecule type" value="Genomic_DNA"/>
</dbReference>
<dbReference type="OrthoDB" id="10486945at2759"/>
<evidence type="ECO:0000256" key="1">
    <source>
        <dbReference type="SAM" id="MobiDB-lite"/>
    </source>
</evidence>
<evidence type="ECO:0000313" key="4">
    <source>
        <dbReference type="EMBL" id="CAF3789632.1"/>
    </source>
</evidence>
<accession>A0A814I7R8</accession>
<organism evidence="2 6">
    <name type="scientific">Didymodactylos carnosus</name>
    <dbReference type="NCBI Taxonomy" id="1234261"/>
    <lineage>
        <taxon>Eukaryota</taxon>
        <taxon>Metazoa</taxon>
        <taxon>Spiralia</taxon>
        <taxon>Gnathifera</taxon>
        <taxon>Rotifera</taxon>
        <taxon>Eurotatoria</taxon>
        <taxon>Bdelloidea</taxon>
        <taxon>Philodinida</taxon>
        <taxon>Philodinidae</taxon>
        <taxon>Didymodactylos</taxon>
    </lineage>
</organism>
<feature type="compositionally biased region" description="Polar residues" evidence="1">
    <location>
        <begin position="1"/>
        <end position="23"/>
    </location>
</feature>
<dbReference type="EMBL" id="CAJNOQ010003557">
    <property type="protein sequence ID" value="CAF1018160.1"/>
    <property type="molecule type" value="Genomic_DNA"/>
</dbReference>
<reference evidence="2" key="1">
    <citation type="submission" date="2021-02" db="EMBL/GenBank/DDBJ databases">
        <authorList>
            <person name="Nowell W R."/>
        </authorList>
    </citation>
    <scope>NUCLEOTIDE SEQUENCE</scope>
</reference>
<evidence type="ECO:0000313" key="5">
    <source>
        <dbReference type="EMBL" id="CAF3998053.1"/>
    </source>
</evidence>
<comment type="caution">
    <text evidence="2">The sequence shown here is derived from an EMBL/GenBank/DDBJ whole genome shotgun (WGS) entry which is preliminary data.</text>
</comment>
<name>A0A814I7R8_9BILA</name>
<dbReference type="EMBL" id="CAJOBA010035091">
    <property type="protein sequence ID" value="CAF3998053.1"/>
    <property type="molecule type" value="Genomic_DNA"/>
</dbReference>
<evidence type="ECO:0000313" key="6">
    <source>
        <dbReference type="Proteomes" id="UP000663829"/>
    </source>
</evidence>